<dbReference type="InterPro" id="IPR001789">
    <property type="entry name" value="Sig_transdc_resp-reg_receiver"/>
</dbReference>
<dbReference type="EMBL" id="FWEV01000016">
    <property type="protein sequence ID" value="SLM27801.1"/>
    <property type="molecule type" value="Genomic_DNA"/>
</dbReference>
<dbReference type="InterPro" id="IPR011989">
    <property type="entry name" value="ARM-like"/>
</dbReference>
<evidence type="ECO:0000259" key="4">
    <source>
        <dbReference type="PROSITE" id="PS50110"/>
    </source>
</evidence>
<sequence length="558" mass="61913">MSAINPREFLDELIFCLKEEDIVKANALLQFITNPEINANFQKRALHELSKASERLVFPILEYLTTLQIPNPEIQESLYELILDKAYGNHDRIIKYIIKDDKRNRITYIKVAGDLILADAAPILEKLLEKSKDRDIIIQTAASLGNIRLQSSLPALIKLVESYNDTEIQKAGIDAIAQIGGKPAVDYLTNSITGDNDTDGLKIKALGEIQDQHALQSLSSLLESTNTNIRDAAIDHLIEIGGKAVPILTAATSDAGSDFMVHLITTLGYIKDPKALPVILDIMKTKPDDPNVRQAAYESMERIPSTKSAIALAVGIHDPVEAVRMSAARAMDKNISKVLVAGLKNIVREGNEDALNAVGALIDSEADNIFNFLLQEESFIRLSVKHVTTKADPKTRDHFLNILKKKNHQALADKIEQMVPKETKGTESKTAQIFVVDDSKMMLKLYENKLTGFGYTPTSFMFPEEALRQIYASKPDLVITDLNMPKMNGLQLAQGIRKKYSSIEIPIIMITTQSDVVESEKNSKMDKSQMGKAGINKVLHKPFSNEELQATIAKLLKK</sequence>
<dbReference type="PROSITE" id="PS50110">
    <property type="entry name" value="RESPONSE_REGULATORY"/>
    <property type="match status" value="1"/>
</dbReference>
<evidence type="ECO:0000313" key="5">
    <source>
        <dbReference type="EMBL" id="SLM27801.1"/>
    </source>
</evidence>
<dbReference type="InterPro" id="IPR011006">
    <property type="entry name" value="CheY-like_superfamily"/>
</dbReference>
<gene>
    <name evidence="5" type="ORF">MTBBW1_1120007</name>
</gene>
<dbReference type="PANTHER" id="PTHR44591:SF14">
    <property type="entry name" value="PROTEIN PILG"/>
    <property type="match status" value="1"/>
</dbReference>
<evidence type="ECO:0000313" key="6">
    <source>
        <dbReference type="Proteomes" id="UP000191931"/>
    </source>
</evidence>
<dbReference type="PANTHER" id="PTHR44591">
    <property type="entry name" value="STRESS RESPONSE REGULATOR PROTEIN 1"/>
    <property type="match status" value="1"/>
</dbReference>
<dbReference type="Pfam" id="PF13646">
    <property type="entry name" value="HEAT_2"/>
    <property type="match status" value="2"/>
</dbReference>
<evidence type="ECO:0000256" key="2">
    <source>
        <dbReference type="ARBA" id="ARBA00023012"/>
    </source>
</evidence>
<dbReference type="AlphaFoldDB" id="A0A1W1H5P2"/>
<dbReference type="RefSeq" id="WP_080804256.1">
    <property type="nucleotide sequence ID" value="NZ_LT828546.1"/>
</dbReference>
<dbReference type="SUPFAM" id="SSF48371">
    <property type="entry name" value="ARM repeat"/>
    <property type="match status" value="1"/>
</dbReference>
<keyword evidence="2" id="KW-0902">Two-component regulatory system</keyword>
<dbReference type="Gene3D" id="3.40.50.2300">
    <property type="match status" value="1"/>
</dbReference>
<feature type="modified residue" description="4-aspartylphosphate" evidence="3">
    <location>
        <position position="481"/>
    </location>
</feature>
<proteinExistence type="predicted"/>
<accession>A0A1W1H5P2</accession>
<dbReference type="SMART" id="SM00448">
    <property type="entry name" value="REC"/>
    <property type="match status" value="1"/>
</dbReference>
<evidence type="ECO:0000256" key="1">
    <source>
        <dbReference type="ARBA" id="ARBA00022553"/>
    </source>
</evidence>
<dbReference type="GO" id="GO:0000160">
    <property type="term" value="P:phosphorelay signal transduction system"/>
    <property type="evidence" value="ECO:0007669"/>
    <property type="project" value="UniProtKB-KW"/>
</dbReference>
<dbReference type="OrthoDB" id="673128at2"/>
<protein>
    <submittedName>
        <fullName evidence="5">Putative signal transduction protein</fullName>
    </submittedName>
</protein>
<keyword evidence="6" id="KW-1185">Reference proteome</keyword>
<reference evidence="5 6" key="1">
    <citation type="submission" date="2017-03" db="EMBL/GenBank/DDBJ databases">
        <authorList>
            <person name="Afonso C.L."/>
            <person name="Miller P.J."/>
            <person name="Scott M.A."/>
            <person name="Spackman E."/>
            <person name="Goraichik I."/>
            <person name="Dimitrov K.M."/>
            <person name="Suarez D.L."/>
            <person name="Swayne D.E."/>
        </authorList>
    </citation>
    <scope>NUCLEOTIDE SEQUENCE [LARGE SCALE GENOMIC DNA]</scope>
    <source>
        <strain evidence="5">PRJEB14757</strain>
    </source>
</reference>
<dbReference type="Gene3D" id="1.25.10.10">
    <property type="entry name" value="Leucine-rich Repeat Variant"/>
    <property type="match status" value="2"/>
</dbReference>
<dbReference type="InterPro" id="IPR016024">
    <property type="entry name" value="ARM-type_fold"/>
</dbReference>
<keyword evidence="1 3" id="KW-0597">Phosphoprotein</keyword>
<dbReference type="STRING" id="1246637.MTBBW1_1120007"/>
<dbReference type="Proteomes" id="UP000191931">
    <property type="component" value="Unassembled WGS sequence"/>
</dbReference>
<feature type="domain" description="Response regulatory" evidence="4">
    <location>
        <begin position="432"/>
        <end position="556"/>
    </location>
</feature>
<name>A0A1W1H5P2_9BACT</name>
<dbReference type="Pfam" id="PF00072">
    <property type="entry name" value="Response_reg"/>
    <property type="match status" value="1"/>
</dbReference>
<organism evidence="5 6">
    <name type="scientific">Desulfamplus magnetovallimortis</name>
    <dbReference type="NCBI Taxonomy" id="1246637"/>
    <lineage>
        <taxon>Bacteria</taxon>
        <taxon>Pseudomonadati</taxon>
        <taxon>Thermodesulfobacteriota</taxon>
        <taxon>Desulfobacteria</taxon>
        <taxon>Desulfobacterales</taxon>
        <taxon>Desulfobacteraceae</taxon>
        <taxon>Desulfamplus</taxon>
    </lineage>
</organism>
<evidence type="ECO:0000256" key="3">
    <source>
        <dbReference type="PROSITE-ProRule" id="PRU00169"/>
    </source>
</evidence>
<dbReference type="SUPFAM" id="SSF52172">
    <property type="entry name" value="CheY-like"/>
    <property type="match status" value="1"/>
</dbReference>
<dbReference type="InterPro" id="IPR050595">
    <property type="entry name" value="Bact_response_regulator"/>
</dbReference>